<evidence type="ECO:0000313" key="3">
    <source>
        <dbReference type="Proteomes" id="UP000176329"/>
    </source>
</evidence>
<proteinExistence type="predicted"/>
<evidence type="ECO:0000313" key="2">
    <source>
        <dbReference type="EMBL" id="OGH63430.1"/>
    </source>
</evidence>
<dbReference type="Pfam" id="PF26593">
    <property type="entry name" value="TraC-like"/>
    <property type="match status" value="1"/>
</dbReference>
<dbReference type="EMBL" id="MFPV01000004">
    <property type="protein sequence ID" value="OGH63430.1"/>
    <property type="molecule type" value="Genomic_DNA"/>
</dbReference>
<reference evidence="2 3" key="1">
    <citation type="journal article" date="2016" name="Nat. Commun.">
        <title>Thousands of microbial genomes shed light on interconnected biogeochemical processes in an aquifer system.</title>
        <authorList>
            <person name="Anantharaman K."/>
            <person name="Brown C.T."/>
            <person name="Hug L.A."/>
            <person name="Sharon I."/>
            <person name="Castelle C.J."/>
            <person name="Probst A.J."/>
            <person name="Thomas B.C."/>
            <person name="Singh A."/>
            <person name="Wilkins M.J."/>
            <person name="Karaoz U."/>
            <person name="Brodie E.L."/>
            <person name="Williams K.H."/>
            <person name="Hubbard S.S."/>
            <person name="Banfield J.F."/>
        </authorList>
    </citation>
    <scope>NUCLEOTIDE SEQUENCE [LARGE SCALE GENOMIC DNA]</scope>
</reference>
<name>A0A1F6LVK9_9BACT</name>
<organism evidence="2 3">
    <name type="scientific">Candidatus Magasanikbacteria bacterium RIFCSPHIGHO2_01_FULL_50_8</name>
    <dbReference type="NCBI Taxonomy" id="1798674"/>
    <lineage>
        <taxon>Bacteria</taxon>
        <taxon>Candidatus Magasanikiibacteriota</taxon>
    </lineage>
</organism>
<dbReference type="InterPro" id="IPR058596">
    <property type="entry name" value="TraC-like_dom"/>
</dbReference>
<feature type="domain" description="TraC-like" evidence="1">
    <location>
        <begin position="34"/>
        <end position="208"/>
    </location>
</feature>
<accession>A0A1F6LVK9</accession>
<gene>
    <name evidence="2" type="ORF">A2848_02625</name>
</gene>
<comment type="caution">
    <text evidence="2">The sequence shown here is derived from an EMBL/GenBank/DDBJ whole genome shotgun (WGS) entry which is preliminary data.</text>
</comment>
<dbReference type="AlphaFoldDB" id="A0A1F6LVK9"/>
<sequence length="234" mass="26570">MADKVETMHSTQLAGHKPNASTQQYLDIAEIRDNVVILKDGTLRSVILVSSINFALKSEDEQTALISSYVSFLNSLDFPIQVVIQSRKLNIDAYLERLREAEKIQRNELLRNQIGDYRQFVKELIELGQIMSKRFFVVVPFSPLSNKAKSFWQRMGEVISPGKAVRAKEAQFQDRKKALELRLSLVLGGLQGMGLQVTQLDTQGLVELYYTVYNPDIFLTEKLVAMDQLQVEAS</sequence>
<evidence type="ECO:0000259" key="1">
    <source>
        <dbReference type="Pfam" id="PF26593"/>
    </source>
</evidence>
<protein>
    <recommendedName>
        <fullName evidence="1">TraC-like domain-containing protein</fullName>
    </recommendedName>
</protein>
<dbReference type="Proteomes" id="UP000176329">
    <property type="component" value="Unassembled WGS sequence"/>
</dbReference>